<dbReference type="InterPro" id="IPR001005">
    <property type="entry name" value="SANT/Myb"/>
</dbReference>
<comment type="caution">
    <text evidence="3">The sequence shown here is derived from an EMBL/GenBank/DDBJ whole genome shotgun (WGS) entry which is preliminary data.</text>
</comment>
<dbReference type="InterPro" id="IPR017930">
    <property type="entry name" value="Myb_dom"/>
</dbReference>
<dbReference type="PROSITE" id="PS51294">
    <property type="entry name" value="HTH_MYB"/>
    <property type="match status" value="1"/>
</dbReference>
<proteinExistence type="predicted"/>
<evidence type="ECO:0000313" key="3">
    <source>
        <dbReference type="EMBL" id="CAD8124823.1"/>
    </source>
</evidence>
<sequence length="169" mass="19671">MKNMWTNITQTNIQPNQLTNPSILIDNTLSKAPDLYTLSSNESQSNQIFLKTKPKKLYQTKKIKGKNRNFTLNEDSKILNLVLQLGPKFKQIAKKIPGKSIKSIKNRYYKYLRYRWDQILGIQYTHLNEKLEETSLENIVANSCLHQDLANILIPVFSQIQMVIEECLN</sequence>
<dbReference type="Pfam" id="PF00249">
    <property type="entry name" value="Myb_DNA-binding"/>
    <property type="match status" value="1"/>
</dbReference>
<dbReference type="PROSITE" id="PS50090">
    <property type="entry name" value="MYB_LIKE"/>
    <property type="match status" value="1"/>
</dbReference>
<dbReference type="Proteomes" id="UP000692954">
    <property type="component" value="Unassembled WGS sequence"/>
</dbReference>
<dbReference type="SMART" id="SM00717">
    <property type="entry name" value="SANT"/>
    <property type="match status" value="1"/>
</dbReference>
<evidence type="ECO:0000259" key="2">
    <source>
        <dbReference type="PROSITE" id="PS51294"/>
    </source>
</evidence>
<name>A0A8S1RBP3_9CILI</name>
<gene>
    <name evidence="3" type="ORF">PSON_ATCC_30995.1.T1540034</name>
</gene>
<dbReference type="EMBL" id="CAJJDN010000154">
    <property type="protein sequence ID" value="CAD8124823.1"/>
    <property type="molecule type" value="Genomic_DNA"/>
</dbReference>
<evidence type="ECO:0008006" key="5">
    <source>
        <dbReference type="Google" id="ProtNLM"/>
    </source>
</evidence>
<accession>A0A8S1RBP3</accession>
<dbReference type="OrthoDB" id="306595at2759"/>
<keyword evidence="4" id="KW-1185">Reference proteome</keyword>
<protein>
    <recommendedName>
        <fullName evidence="5">HTH myb-type domain-containing protein</fullName>
    </recommendedName>
</protein>
<feature type="domain" description="HTH myb-type" evidence="2">
    <location>
        <begin position="66"/>
        <end position="116"/>
    </location>
</feature>
<reference evidence="3" key="1">
    <citation type="submission" date="2021-01" db="EMBL/GenBank/DDBJ databases">
        <authorList>
            <consortium name="Genoscope - CEA"/>
            <person name="William W."/>
        </authorList>
    </citation>
    <scope>NUCLEOTIDE SEQUENCE</scope>
</reference>
<feature type="domain" description="Myb-like" evidence="1">
    <location>
        <begin position="62"/>
        <end position="112"/>
    </location>
</feature>
<evidence type="ECO:0000313" key="4">
    <source>
        <dbReference type="Proteomes" id="UP000692954"/>
    </source>
</evidence>
<organism evidence="3 4">
    <name type="scientific">Paramecium sonneborni</name>
    <dbReference type="NCBI Taxonomy" id="65129"/>
    <lineage>
        <taxon>Eukaryota</taxon>
        <taxon>Sar</taxon>
        <taxon>Alveolata</taxon>
        <taxon>Ciliophora</taxon>
        <taxon>Intramacronucleata</taxon>
        <taxon>Oligohymenophorea</taxon>
        <taxon>Peniculida</taxon>
        <taxon>Parameciidae</taxon>
        <taxon>Paramecium</taxon>
    </lineage>
</organism>
<dbReference type="AlphaFoldDB" id="A0A8S1RBP3"/>
<dbReference type="CDD" id="cd00167">
    <property type="entry name" value="SANT"/>
    <property type="match status" value="1"/>
</dbReference>
<evidence type="ECO:0000259" key="1">
    <source>
        <dbReference type="PROSITE" id="PS50090"/>
    </source>
</evidence>